<evidence type="ECO:0000313" key="3">
    <source>
        <dbReference type="Proteomes" id="UP000257014"/>
    </source>
</evidence>
<protein>
    <submittedName>
        <fullName evidence="2">Uncharacterized protein</fullName>
    </submittedName>
</protein>
<sequence>MRAVAFRPSGVSAARNGRFGSIPVGKPFTGARGPPESRMAISILPGRKVFKGAGRSAGISRAPGPYQAASRRDDKREEDRLRPPNARLLKN</sequence>
<dbReference type="Proteomes" id="UP000257014">
    <property type="component" value="Unassembled WGS sequence"/>
</dbReference>
<feature type="region of interest" description="Disordered" evidence="1">
    <location>
        <begin position="15"/>
        <end position="37"/>
    </location>
</feature>
<reference evidence="2 3" key="1">
    <citation type="submission" date="2018-03" db="EMBL/GenBank/DDBJ databases">
        <authorList>
            <person name="Keele B.F."/>
        </authorList>
    </citation>
    <scope>NUCLEOTIDE SEQUENCE [LARGE SCALE GENOMIC DNA]</scope>
    <source>
        <strain evidence="2">ZCTH4_d</strain>
    </source>
</reference>
<organism evidence="2 3">
    <name type="scientific">Caldibacillus debilis</name>
    <dbReference type="NCBI Taxonomy" id="301148"/>
    <lineage>
        <taxon>Bacteria</taxon>
        <taxon>Bacillati</taxon>
        <taxon>Bacillota</taxon>
        <taxon>Bacilli</taxon>
        <taxon>Bacillales</taxon>
        <taxon>Bacillaceae</taxon>
        <taxon>Caldibacillus</taxon>
    </lineage>
</organism>
<feature type="region of interest" description="Disordered" evidence="1">
    <location>
        <begin position="52"/>
        <end position="91"/>
    </location>
</feature>
<proteinExistence type="predicted"/>
<gene>
    <name evidence="2" type="ORF">C6P37_08065</name>
</gene>
<feature type="compositionally biased region" description="Basic and acidic residues" evidence="1">
    <location>
        <begin position="70"/>
        <end position="82"/>
    </location>
</feature>
<accession>A0A3E0K572</accession>
<name>A0A3E0K572_9BACI</name>
<evidence type="ECO:0000313" key="2">
    <source>
        <dbReference type="EMBL" id="REJ28588.1"/>
    </source>
</evidence>
<comment type="caution">
    <text evidence="2">The sequence shown here is derived from an EMBL/GenBank/DDBJ whole genome shotgun (WGS) entry which is preliminary data.</text>
</comment>
<dbReference type="AlphaFoldDB" id="A0A3E0K572"/>
<evidence type="ECO:0000256" key="1">
    <source>
        <dbReference type="SAM" id="MobiDB-lite"/>
    </source>
</evidence>
<dbReference type="EMBL" id="QEWE01000016">
    <property type="protein sequence ID" value="REJ28588.1"/>
    <property type="molecule type" value="Genomic_DNA"/>
</dbReference>